<dbReference type="OrthoDB" id="9815002at2"/>
<feature type="domain" description="Solute-binding protein family 3/N-terminal" evidence="9">
    <location>
        <begin position="33"/>
        <end position="259"/>
    </location>
</feature>
<dbReference type="Proteomes" id="UP000326287">
    <property type="component" value="Chromosome"/>
</dbReference>
<comment type="similarity">
    <text evidence="8">In the N-terminal section; belongs to the bacterial solute-binding protein 3 family.</text>
</comment>
<comment type="similarity">
    <text evidence="8">In the C-terminal section; belongs to the transglycosylase Slt family.</text>
</comment>
<keyword evidence="11" id="KW-1185">Reference proteome</keyword>
<name>A0A5P9NH04_9GAMM</name>
<evidence type="ECO:0000256" key="3">
    <source>
        <dbReference type="ARBA" id="ARBA00022729"/>
    </source>
</evidence>
<evidence type="ECO:0000256" key="5">
    <source>
        <dbReference type="ARBA" id="ARBA00023237"/>
    </source>
</evidence>
<dbReference type="InterPro" id="IPR023346">
    <property type="entry name" value="Lysozyme-like_dom_sf"/>
</dbReference>
<gene>
    <name evidence="8 10" type="primary">mltF</name>
    <name evidence="10" type="ORF">EY643_05090</name>
</gene>
<dbReference type="SMART" id="SM00062">
    <property type="entry name" value="PBPb"/>
    <property type="match status" value="1"/>
</dbReference>
<evidence type="ECO:0000256" key="8">
    <source>
        <dbReference type="HAMAP-Rule" id="MF_02016"/>
    </source>
</evidence>
<dbReference type="GO" id="GO:0071555">
    <property type="term" value="P:cell wall organization"/>
    <property type="evidence" value="ECO:0007669"/>
    <property type="project" value="UniProtKB-KW"/>
</dbReference>
<dbReference type="GO" id="GO:0000270">
    <property type="term" value="P:peptidoglycan metabolic process"/>
    <property type="evidence" value="ECO:0007669"/>
    <property type="project" value="InterPro"/>
</dbReference>
<reference evidence="10 11" key="1">
    <citation type="submission" date="2019-02" db="EMBL/GenBank/DDBJ databases">
        <authorList>
            <person name="Li S.-H."/>
        </authorList>
    </citation>
    <scope>NUCLEOTIDE SEQUENCE [LARGE SCALE GENOMIC DNA]</scope>
    <source>
        <strain evidence="10 11">IMCC14385</strain>
    </source>
</reference>
<dbReference type="PANTHER" id="PTHR35936:SF32">
    <property type="entry name" value="MEMBRANE-BOUND LYTIC MUREIN TRANSGLYCOSYLASE F"/>
    <property type="match status" value="1"/>
</dbReference>
<dbReference type="Pfam" id="PF00497">
    <property type="entry name" value="SBP_bac_3"/>
    <property type="match status" value="1"/>
</dbReference>
<dbReference type="PANTHER" id="PTHR35936">
    <property type="entry name" value="MEMBRANE-BOUND LYTIC MUREIN TRANSGLYCOSYLASE F"/>
    <property type="match status" value="1"/>
</dbReference>
<dbReference type="SUPFAM" id="SSF53955">
    <property type="entry name" value="Lysozyme-like"/>
    <property type="match status" value="1"/>
</dbReference>
<evidence type="ECO:0000256" key="7">
    <source>
        <dbReference type="ARBA" id="ARBA00023316"/>
    </source>
</evidence>
<evidence type="ECO:0000259" key="9">
    <source>
        <dbReference type="SMART" id="SM00062"/>
    </source>
</evidence>
<comment type="similarity">
    <text evidence="2">Belongs to the bacterial solute-binding protein 3 family.</text>
</comment>
<evidence type="ECO:0000313" key="10">
    <source>
        <dbReference type="EMBL" id="QFU75071.1"/>
    </source>
</evidence>
<dbReference type="RefSeq" id="WP_152661177.1">
    <property type="nucleotide sequence ID" value="NZ_CP036422.1"/>
</dbReference>
<dbReference type="AlphaFoldDB" id="A0A5P9NH04"/>
<keyword evidence="5 8" id="KW-0998">Cell outer membrane</keyword>
<dbReference type="CDD" id="cd01009">
    <property type="entry name" value="PBP2_YfhD_N"/>
    <property type="match status" value="1"/>
</dbReference>
<keyword evidence="6 8" id="KW-0456">Lyase</keyword>
<dbReference type="CDD" id="cd13403">
    <property type="entry name" value="MLTF-like"/>
    <property type="match status" value="1"/>
</dbReference>
<evidence type="ECO:0000256" key="1">
    <source>
        <dbReference type="ARBA" id="ARBA00007734"/>
    </source>
</evidence>
<feature type="region of interest" description="LT domain" evidence="8">
    <location>
        <begin position="260"/>
        <end position="475"/>
    </location>
</feature>
<comment type="catalytic activity">
    <reaction evidence="8">
        <text>Exolytic cleavage of the (1-&gt;4)-beta-glycosidic linkage between N-acetylmuramic acid (MurNAc) and N-acetylglucosamine (GlcNAc) residues in peptidoglycan, from either the reducing or the non-reducing ends of the peptidoglycan chains, with concomitant formation of a 1,6-anhydrobond in the MurNAc residue.</text>
        <dbReference type="EC" id="4.2.2.n1"/>
    </reaction>
</comment>
<dbReference type="InterPro" id="IPR008258">
    <property type="entry name" value="Transglycosylase_SLT_dom_1"/>
</dbReference>
<dbReference type="SUPFAM" id="SSF53850">
    <property type="entry name" value="Periplasmic binding protein-like II"/>
    <property type="match status" value="1"/>
</dbReference>
<comment type="function">
    <text evidence="8">Murein-degrading enzyme that degrades murein glycan strands and insoluble, high-molecular weight murein sacculi, with the concomitant formation of a 1,6-anhydromuramoyl product. Lytic transglycosylases (LTs) play an integral role in the metabolism of the peptidoglycan (PG) sacculus. Their lytic action creates space within the PG sacculus to allow for its expansion as well as for the insertion of various structures such as secretion systems and flagella.</text>
</comment>
<comment type="domain">
    <text evidence="8">The N-terminal domain does not have lytic activity and probably modulates enzymatic activity. The C-terminal domain is the catalytic active domain.</text>
</comment>
<comment type="similarity">
    <text evidence="1">Belongs to the transglycosylase Slt family.</text>
</comment>
<evidence type="ECO:0000256" key="2">
    <source>
        <dbReference type="ARBA" id="ARBA00010333"/>
    </source>
</evidence>
<accession>A0A5P9NH04</accession>
<dbReference type="PROSITE" id="PS51257">
    <property type="entry name" value="PROKAR_LIPOPROTEIN"/>
    <property type="match status" value="1"/>
</dbReference>
<evidence type="ECO:0000256" key="4">
    <source>
        <dbReference type="ARBA" id="ARBA00023136"/>
    </source>
</evidence>
<dbReference type="GO" id="GO:0016998">
    <property type="term" value="P:cell wall macromolecule catabolic process"/>
    <property type="evidence" value="ECO:0007669"/>
    <property type="project" value="UniProtKB-UniRule"/>
</dbReference>
<evidence type="ECO:0000256" key="6">
    <source>
        <dbReference type="ARBA" id="ARBA00023239"/>
    </source>
</evidence>
<protein>
    <recommendedName>
        <fullName evidence="8">Membrane-bound lytic murein transglycosylase F</fullName>
        <ecNumber evidence="8">4.2.2.n1</ecNumber>
    </recommendedName>
    <alternativeName>
        <fullName evidence="8">Murein lyase F</fullName>
    </alternativeName>
</protein>
<organism evidence="10 11">
    <name type="scientific">Halioglobus maricola</name>
    <dbReference type="NCBI Taxonomy" id="2601894"/>
    <lineage>
        <taxon>Bacteria</taxon>
        <taxon>Pseudomonadati</taxon>
        <taxon>Pseudomonadota</taxon>
        <taxon>Gammaproteobacteria</taxon>
        <taxon>Cellvibrionales</taxon>
        <taxon>Halieaceae</taxon>
        <taxon>Halioglobus</taxon>
    </lineage>
</organism>
<proteinExistence type="inferred from homology"/>
<dbReference type="InterPro" id="IPR000189">
    <property type="entry name" value="Transglyc_AS"/>
</dbReference>
<dbReference type="Gene3D" id="3.40.190.10">
    <property type="entry name" value="Periplasmic binding protein-like II"/>
    <property type="match status" value="2"/>
</dbReference>
<dbReference type="NCBIfam" id="NF008112">
    <property type="entry name" value="PRK10859.1"/>
    <property type="match status" value="1"/>
</dbReference>
<dbReference type="EC" id="4.2.2.n1" evidence="8"/>
<feature type="chain" id="PRO_5029058283" description="Membrane-bound lytic murein transglycosylase F" evidence="8">
    <location>
        <begin position="21"/>
        <end position="475"/>
    </location>
</feature>
<feature type="active site" evidence="8">
    <location>
        <position position="306"/>
    </location>
</feature>
<dbReference type="Pfam" id="PF01464">
    <property type="entry name" value="SLT"/>
    <property type="match status" value="1"/>
</dbReference>
<dbReference type="PROSITE" id="PS00922">
    <property type="entry name" value="TRANSGLYCOSYLASE"/>
    <property type="match status" value="1"/>
</dbReference>
<dbReference type="KEGG" id="halc:EY643_05090"/>
<comment type="subcellular location">
    <subcellularLocation>
        <location evidence="8">Cell outer membrane</location>
        <topology evidence="8">Peripheral membrane protein</topology>
    </subcellularLocation>
    <text evidence="8">Attached to the inner leaflet of the outer membrane.</text>
</comment>
<keyword evidence="3 8" id="KW-0732">Signal</keyword>
<dbReference type="InterPro" id="IPR001638">
    <property type="entry name" value="Solute-binding_3/MltF_N"/>
</dbReference>
<dbReference type="EMBL" id="CP036422">
    <property type="protein sequence ID" value="QFU75071.1"/>
    <property type="molecule type" value="Genomic_DNA"/>
</dbReference>
<dbReference type="GO" id="GO:0008933">
    <property type="term" value="F:peptidoglycan lytic transglycosylase activity"/>
    <property type="evidence" value="ECO:0007669"/>
    <property type="project" value="UniProtKB-UniRule"/>
</dbReference>
<dbReference type="GO" id="GO:0009279">
    <property type="term" value="C:cell outer membrane"/>
    <property type="evidence" value="ECO:0007669"/>
    <property type="project" value="UniProtKB-SubCell"/>
</dbReference>
<evidence type="ECO:0000313" key="11">
    <source>
        <dbReference type="Proteomes" id="UP000326287"/>
    </source>
</evidence>
<dbReference type="HAMAP" id="MF_02016">
    <property type="entry name" value="MltF"/>
    <property type="match status" value="1"/>
</dbReference>
<dbReference type="InterPro" id="IPR023703">
    <property type="entry name" value="MltF"/>
</dbReference>
<keyword evidence="7 8" id="KW-0961">Cell wall biogenesis/degradation</keyword>
<feature type="signal peptide" evidence="8">
    <location>
        <begin position="1"/>
        <end position="20"/>
    </location>
</feature>
<comment type="caution">
    <text evidence="8">Lacks conserved residue(s) required for the propagation of feature annotation.</text>
</comment>
<keyword evidence="4 8" id="KW-0472">Membrane</keyword>
<dbReference type="Gene3D" id="1.10.530.10">
    <property type="match status" value="1"/>
</dbReference>
<sequence precursor="true">MSRSLYIPLLLLTILLCGCARPDALEEIQKQGKLQVVSRNSPTTWFIDKSGPVGFEYALASRFADHLGVEIQLKPAFSLADIFTTLARNEAHFAAAGLSLTGERQDVYPHSVPYYEIQPQVIYRAGTFRPRSVKNMLDMDIVVLAGSSHERALQALRDGGYPDLQWRVLTEPDSMELLEEINEQRADLALLDSNEFEVQQRLYPRLKVAFDLGSAQDMVWYLPPDADNTRLLAEIDVFLEQLQADGSLQQLREEHFGNTRIIPRIGSHTFTLSMERTLPKYRDMIEQVAQEFQMDWPLLAAIAYQESHWDPTAESPTGVRGMMMLTLPTAREMGVSERTDPLQSLRGGARYYKTLKRRLPDDIYEPDRSYMALAAYNIGRGHLSDARVLTERMGGDPHLWEDVLQYIPLLEKSRYFETLRYGYARGQEAATYVQNIRHYQGILAWQDIAAQQPLPPTDIDPLVPEVISAVSLKAL</sequence>